<name>A0A846MVC1_9PROT</name>
<gene>
    <name evidence="1" type="ORF">FHS83_000275</name>
</gene>
<dbReference type="Gene3D" id="2.60.120.200">
    <property type="match status" value="1"/>
</dbReference>
<keyword evidence="2" id="KW-1185">Reference proteome</keyword>
<accession>A0A846MVC1</accession>
<dbReference type="SUPFAM" id="SSF49899">
    <property type="entry name" value="Concanavalin A-like lectins/glucanases"/>
    <property type="match status" value="1"/>
</dbReference>
<dbReference type="AlphaFoldDB" id="A0A846MVC1"/>
<dbReference type="Pfam" id="PF13385">
    <property type="entry name" value="Laminin_G_3"/>
    <property type="match status" value="1"/>
</dbReference>
<protein>
    <recommendedName>
        <fullName evidence="3">Concanavalin A-like lectin/glucanases superfamily protein</fullName>
    </recommendedName>
</protein>
<dbReference type="InterPro" id="IPR013320">
    <property type="entry name" value="ConA-like_dom_sf"/>
</dbReference>
<evidence type="ECO:0000313" key="2">
    <source>
        <dbReference type="Proteomes" id="UP000570514"/>
    </source>
</evidence>
<dbReference type="RefSeq" id="WP_208414175.1">
    <property type="nucleotide sequence ID" value="NZ_BAAADC010000001.1"/>
</dbReference>
<reference evidence="1 2" key="1">
    <citation type="submission" date="2020-03" db="EMBL/GenBank/DDBJ databases">
        <title>Genomic Encyclopedia of Type Strains, Phase IV (KMG-IV): sequencing the most valuable type-strain genomes for metagenomic binning, comparative biology and taxonomic classification.</title>
        <authorList>
            <person name="Goeker M."/>
        </authorList>
    </citation>
    <scope>NUCLEOTIDE SEQUENCE [LARGE SCALE GENOMIC DNA]</scope>
    <source>
        <strain evidence="1 2">DSM 19867</strain>
    </source>
</reference>
<evidence type="ECO:0008006" key="3">
    <source>
        <dbReference type="Google" id="ProtNLM"/>
    </source>
</evidence>
<organism evidence="1 2">
    <name type="scientific">Rhizomicrobium palustre</name>
    <dbReference type="NCBI Taxonomy" id="189966"/>
    <lineage>
        <taxon>Bacteria</taxon>
        <taxon>Pseudomonadati</taxon>
        <taxon>Pseudomonadota</taxon>
        <taxon>Alphaproteobacteria</taxon>
        <taxon>Micropepsales</taxon>
        <taxon>Micropepsaceae</taxon>
        <taxon>Rhizomicrobium</taxon>
    </lineage>
</organism>
<dbReference type="EMBL" id="JAASRM010000001">
    <property type="protein sequence ID" value="NIK86957.1"/>
    <property type="molecule type" value="Genomic_DNA"/>
</dbReference>
<sequence>MEKTIWTLDSLEKIGGHAVSQEGSPKLIDTPAGKAVAFDGVEDIVYVADHPLAGAETWTIEAVFRPDGGAFEQRWLHLAEADPVNGDAQTPRTLFELRVVEGGWYSDAFTTGPGYNKALIVPENVFPLGRWYTVQQSFDGKIYRSYVDGVLQAEAEIAYVPQAAGRTAIGMRINKATPFKGAVHSLYFTRRALTPAEFQRLPEGL</sequence>
<proteinExistence type="predicted"/>
<dbReference type="Proteomes" id="UP000570514">
    <property type="component" value="Unassembled WGS sequence"/>
</dbReference>
<comment type="caution">
    <text evidence="1">The sequence shown here is derived from an EMBL/GenBank/DDBJ whole genome shotgun (WGS) entry which is preliminary data.</text>
</comment>
<evidence type="ECO:0000313" key="1">
    <source>
        <dbReference type="EMBL" id="NIK86957.1"/>
    </source>
</evidence>